<dbReference type="PANTHER" id="PTHR11742:SF6">
    <property type="entry name" value="MANNOSYL-OLIGOSACCHARIDE ALPHA-1,2-MANNOSIDASE IA-RELATED"/>
    <property type="match status" value="1"/>
</dbReference>
<dbReference type="GO" id="GO:0005509">
    <property type="term" value="F:calcium ion binding"/>
    <property type="evidence" value="ECO:0007669"/>
    <property type="project" value="InterPro"/>
</dbReference>
<dbReference type="OrthoDB" id="8118055at2759"/>
<sequence>MLEEISTFEDWSAFLKKDVEYTVALFTVPWCGSCKILGKKLKTFSDENNEENLQYTVIDADTITEEKLLKIQRGKESNLKMNLKRQFSWKYLTFVLLFVIGYSTYQSTKNIEKLTADLKHEQDSIRQLKIQNEALKTSDLHENRVHPKIIQIHENDHEKSVEKEIFHAPPPAAIKEENQPKGSKYEFGKVVKITQSQYDHTRGTPTDPVLLERRDFVRKMMKHAWGGYKQKAWGYNEVQPKSGTPSTSNIFGKAKTGATIIDGLDTLWIMGLEEEFYDGRRWVQESFNLRVSNSMLSSFETVIRFLGGLLGAYHMSGDPLFADKAKEVAQLIDPAFNTPFPAAHFNPASGRHDGNNGRILAEVGSFHLEYYDLAYATGEQHWFDRAYGIRKLLHDVSKKDGLVANRLSVPRKASTDEWTVSPSGSSYSYGAEGDSYYEYLIKSYVQTGLKDEQAKEMYFESLAGAKKHLLKSKDGHKFFQDYPGGANTMQHLACFAGGMVAYGSKYAENPVEDLEIGASVTQSCHLSYHNSPSHIGTERFTMLGGVGPGSPNYYILRPEVVESYFYLWRLTKEQQYRDMAWEAAQAIEQYCKAEYGYAGLANAGSSRPAQDNLQRSFFLAETLKYLYLIFSEDDLISLDEFVFNTEAHPMIITR</sequence>
<evidence type="ECO:0000256" key="7">
    <source>
        <dbReference type="ARBA" id="ARBA00022801"/>
    </source>
</evidence>
<feature type="disulfide bond" evidence="20">
    <location>
        <begin position="494"/>
        <end position="524"/>
    </location>
</feature>
<comment type="similarity">
    <text evidence="4 21">Belongs to the glycosyl hydrolase 47 family.</text>
</comment>
<evidence type="ECO:0000256" key="2">
    <source>
        <dbReference type="ARBA" id="ARBA00004323"/>
    </source>
</evidence>
<evidence type="ECO:0000256" key="4">
    <source>
        <dbReference type="ARBA" id="ARBA00007658"/>
    </source>
</evidence>
<dbReference type="InterPro" id="IPR050749">
    <property type="entry name" value="Glycosyl_Hydrolase_47"/>
</dbReference>
<evidence type="ECO:0000256" key="10">
    <source>
        <dbReference type="ARBA" id="ARBA00022989"/>
    </source>
</evidence>
<keyword evidence="15 21" id="KW-0326">Glycosidase</keyword>
<feature type="active site" evidence="18">
    <location>
        <position position="434"/>
    </location>
</feature>
<dbReference type="AlphaFoldDB" id="E4X6B8"/>
<dbReference type="PANTHER" id="PTHR11742">
    <property type="entry name" value="MANNOSYL-OLIGOSACCHARIDE ALPHA-1,2-MANNOSIDASE-RELATED"/>
    <property type="match status" value="1"/>
</dbReference>
<keyword evidence="5" id="KW-0812">Transmembrane</keyword>
<feature type="active site" description="Proton donor" evidence="18">
    <location>
        <position position="538"/>
    </location>
</feature>
<evidence type="ECO:0000256" key="17">
    <source>
        <dbReference type="ARBA" id="ARBA00048605"/>
    </source>
</evidence>
<dbReference type="EC" id="3.2.1.-" evidence="21"/>
<dbReference type="InterPro" id="IPR017937">
    <property type="entry name" value="Thioredoxin_CS"/>
</dbReference>
<comment type="pathway">
    <text evidence="3">Protein modification; protein glycosylation.</text>
</comment>
<evidence type="ECO:0000256" key="1">
    <source>
        <dbReference type="ARBA" id="ARBA00001913"/>
    </source>
</evidence>
<accession>E4X6B8</accession>
<dbReference type="InterPro" id="IPR012341">
    <property type="entry name" value="6hp_glycosidase-like_sf"/>
</dbReference>
<dbReference type="GO" id="GO:0005975">
    <property type="term" value="P:carbohydrate metabolic process"/>
    <property type="evidence" value="ECO:0007669"/>
    <property type="project" value="InterPro"/>
</dbReference>
<feature type="coiled-coil region" evidence="22">
    <location>
        <begin position="111"/>
        <end position="138"/>
    </location>
</feature>
<evidence type="ECO:0000256" key="15">
    <source>
        <dbReference type="ARBA" id="ARBA00023295"/>
    </source>
</evidence>
<dbReference type="GO" id="GO:0005783">
    <property type="term" value="C:endoplasmic reticulum"/>
    <property type="evidence" value="ECO:0007669"/>
    <property type="project" value="TreeGrafter"/>
</dbReference>
<evidence type="ECO:0000256" key="3">
    <source>
        <dbReference type="ARBA" id="ARBA00004922"/>
    </source>
</evidence>
<keyword evidence="12" id="KW-0472">Membrane</keyword>
<evidence type="ECO:0000256" key="8">
    <source>
        <dbReference type="ARBA" id="ARBA00022837"/>
    </source>
</evidence>
<evidence type="ECO:0000256" key="18">
    <source>
        <dbReference type="PIRSR" id="PIRSR601382-1"/>
    </source>
</evidence>
<evidence type="ECO:0000313" key="23">
    <source>
        <dbReference type="EMBL" id="CBY07628.1"/>
    </source>
</evidence>
<evidence type="ECO:0000256" key="20">
    <source>
        <dbReference type="PIRSR" id="PIRSR601382-3"/>
    </source>
</evidence>
<dbReference type="Pfam" id="PF01532">
    <property type="entry name" value="Glyco_hydro_47"/>
    <property type="match status" value="1"/>
</dbReference>
<evidence type="ECO:0000256" key="22">
    <source>
        <dbReference type="SAM" id="Coils"/>
    </source>
</evidence>
<dbReference type="EMBL" id="FN653026">
    <property type="protein sequence ID" value="CBY07628.1"/>
    <property type="molecule type" value="Genomic_DNA"/>
</dbReference>
<feature type="binding site" evidence="19">
    <location>
        <position position="645"/>
    </location>
    <ligand>
        <name>Ca(2+)</name>
        <dbReference type="ChEBI" id="CHEBI:29108"/>
    </ligand>
</feature>
<dbReference type="InterPro" id="IPR036026">
    <property type="entry name" value="Seven-hairpin_glycosidases"/>
</dbReference>
<evidence type="ECO:0000256" key="12">
    <source>
        <dbReference type="ARBA" id="ARBA00023136"/>
    </source>
</evidence>
<evidence type="ECO:0000256" key="19">
    <source>
        <dbReference type="PIRSR" id="PIRSR601382-2"/>
    </source>
</evidence>
<keyword evidence="22" id="KW-0175">Coiled coil</keyword>
<dbReference type="PROSITE" id="PS00194">
    <property type="entry name" value="THIOREDOXIN_1"/>
    <property type="match status" value="1"/>
</dbReference>
<dbReference type="FunFam" id="1.50.10.10:FF:000017">
    <property type="entry name" value="alpha-1,2-Mannosidase"/>
    <property type="match status" value="1"/>
</dbReference>
<dbReference type="Gene3D" id="3.40.30.10">
    <property type="entry name" value="Glutaredoxin"/>
    <property type="match status" value="1"/>
</dbReference>
<name>E4X6B8_OIKDI</name>
<evidence type="ECO:0000256" key="14">
    <source>
        <dbReference type="ARBA" id="ARBA00023180"/>
    </source>
</evidence>
<dbReference type="InterPro" id="IPR001382">
    <property type="entry name" value="Glyco_hydro_47"/>
</dbReference>
<comment type="catalytic activity">
    <reaction evidence="16">
        <text>N(4)-(alpha-D-Man-(1-&gt;2)-alpha-D-Man-(1-&gt;2)-alpha-D-Man-(1-&gt;3)-[alpha-D-Man-(1-&gt;3)-[alpha-D-Man-(1-&gt;2)-alpha-D-Man-(1-&gt;6)]-alpha-D-Man-(1-&gt;6)]-beta-D-Man-(1-&gt;4)-beta-D-GlcNAc-(1-&gt;4)-beta-D-GlcNAc)-L-asparaginyl-[protein] (N-glucan mannose isomer 8A1,2,3B1,3) + 3 H2O = N(4)-(alpha-D-Man-(1-&gt;3)-[alpha-D-Man-(1-&gt;3)-[alpha-D-Man-(1-&gt;6)]-alpha-D-Man-(1-&gt;6)]-beta-D-Man-(1-&gt;4)-beta-D-GlcNAc-(1-&gt;4)-beta-D-GlcNAc)-L-asparaginyl-[protein] (N-glucan mannose isomer 5A1,2) + 3 beta-D-mannose</text>
        <dbReference type="Rhea" id="RHEA:56028"/>
        <dbReference type="Rhea" id="RHEA-COMP:14358"/>
        <dbReference type="Rhea" id="RHEA-COMP:14367"/>
        <dbReference type="ChEBI" id="CHEBI:15377"/>
        <dbReference type="ChEBI" id="CHEBI:28563"/>
        <dbReference type="ChEBI" id="CHEBI:59087"/>
        <dbReference type="ChEBI" id="CHEBI:60628"/>
        <dbReference type="EC" id="3.2.1.113"/>
    </reaction>
</comment>
<dbReference type="GO" id="GO:0004571">
    <property type="term" value="F:mannosyl-oligosaccharide 1,2-alpha-mannosidase activity"/>
    <property type="evidence" value="ECO:0007669"/>
    <property type="project" value="UniProtKB-EC"/>
</dbReference>
<dbReference type="InParanoid" id="E4X6B8"/>
<evidence type="ECO:0000256" key="16">
    <source>
        <dbReference type="ARBA" id="ARBA00047669"/>
    </source>
</evidence>
<feature type="active site" description="Proton donor" evidence="18">
    <location>
        <position position="300"/>
    </location>
</feature>
<dbReference type="SUPFAM" id="SSF52833">
    <property type="entry name" value="Thioredoxin-like"/>
    <property type="match status" value="1"/>
</dbReference>
<dbReference type="Proteomes" id="UP000001307">
    <property type="component" value="Unassembled WGS sequence"/>
</dbReference>
<keyword evidence="6 19" id="KW-0479">Metal-binding</keyword>
<organism evidence="23">
    <name type="scientific">Oikopleura dioica</name>
    <name type="common">Tunicate</name>
    <dbReference type="NCBI Taxonomy" id="34765"/>
    <lineage>
        <taxon>Eukaryota</taxon>
        <taxon>Metazoa</taxon>
        <taxon>Chordata</taxon>
        <taxon>Tunicata</taxon>
        <taxon>Appendicularia</taxon>
        <taxon>Copelata</taxon>
        <taxon>Oikopleuridae</taxon>
        <taxon>Oikopleura</taxon>
    </lineage>
</organism>
<evidence type="ECO:0000256" key="9">
    <source>
        <dbReference type="ARBA" id="ARBA00022968"/>
    </source>
</evidence>
<dbReference type="Gene3D" id="1.50.10.10">
    <property type="match status" value="1"/>
</dbReference>
<evidence type="ECO:0000256" key="11">
    <source>
        <dbReference type="ARBA" id="ARBA00023034"/>
    </source>
</evidence>
<keyword evidence="7 21" id="KW-0378">Hydrolase</keyword>
<evidence type="ECO:0000256" key="5">
    <source>
        <dbReference type="ARBA" id="ARBA00022692"/>
    </source>
</evidence>
<keyword evidence="13 20" id="KW-1015">Disulfide bond</keyword>
<dbReference type="GO" id="GO:0000139">
    <property type="term" value="C:Golgi membrane"/>
    <property type="evidence" value="ECO:0007669"/>
    <property type="project" value="UniProtKB-SubCell"/>
</dbReference>
<evidence type="ECO:0000256" key="6">
    <source>
        <dbReference type="ARBA" id="ARBA00022723"/>
    </source>
</evidence>
<proteinExistence type="inferred from homology"/>
<keyword evidence="11" id="KW-0333">Golgi apparatus</keyword>
<keyword evidence="24" id="KW-1185">Reference proteome</keyword>
<dbReference type="InterPro" id="IPR036249">
    <property type="entry name" value="Thioredoxin-like_sf"/>
</dbReference>
<dbReference type="PRINTS" id="PR00747">
    <property type="entry name" value="GLYHDRLASE47"/>
</dbReference>
<comment type="cofactor">
    <cofactor evidence="1 19">
        <name>Ca(2+)</name>
        <dbReference type="ChEBI" id="CHEBI:29108"/>
    </cofactor>
</comment>
<gene>
    <name evidence="23" type="ORF">GSOID_T00002617001</name>
</gene>
<comment type="subcellular location">
    <subcellularLocation>
        <location evidence="2">Golgi apparatus membrane</location>
        <topology evidence="2">Single-pass type II membrane protein</topology>
    </subcellularLocation>
</comment>
<feature type="active site" evidence="18">
    <location>
        <position position="559"/>
    </location>
</feature>
<dbReference type="SUPFAM" id="SSF48225">
    <property type="entry name" value="Seven-hairpin glycosidases"/>
    <property type="match status" value="1"/>
</dbReference>
<keyword evidence="8 19" id="KW-0106">Calcium</keyword>
<comment type="catalytic activity">
    <reaction evidence="17">
        <text>N(4)-(alpha-D-Man-(1-&gt;2)-alpha-D-Man-(1-&gt;2)-alpha-D-Man-(1-&gt;3)-[alpha-D-Man-(1-&gt;2)-alpha-D-Man-(1-&gt;3)-[alpha-D-Man-(1-&gt;2)-alpha-D-Man-(1-&gt;6)]-alpha-D-Man-(1-&gt;6)]-beta-D-Man-(1-&gt;4)-beta-D-GlcNAc-(1-&gt;4)-beta-D-GlcNAc)-L-asparaginyl-[protein] (N-glucan mannose isomer 9A1,2,3B1,2,3) + 4 H2O = N(4)-(alpha-D-Man-(1-&gt;3)-[alpha-D-Man-(1-&gt;3)-[alpha-D-Man-(1-&gt;6)]-alpha-D-Man-(1-&gt;6)]-beta-D-Man-(1-&gt;4)-beta-D-GlcNAc-(1-&gt;4)-beta-D-GlcNAc)-L-asparaginyl-[protein] (N-glucan mannose isomer 5A1,2) + 4 beta-D-mannose</text>
        <dbReference type="Rhea" id="RHEA:56008"/>
        <dbReference type="Rhea" id="RHEA-COMP:14356"/>
        <dbReference type="Rhea" id="RHEA-COMP:14367"/>
        <dbReference type="ChEBI" id="CHEBI:15377"/>
        <dbReference type="ChEBI" id="CHEBI:28563"/>
        <dbReference type="ChEBI" id="CHEBI:59087"/>
        <dbReference type="ChEBI" id="CHEBI:139493"/>
        <dbReference type="EC" id="3.2.1.113"/>
    </reaction>
</comment>
<dbReference type="GO" id="GO:0006491">
    <property type="term" value="P:N-glycan processing"/>
    <property type="evidence" value="ECO:0007669"/>
    <property type="project" value="UniProtKB-ARBA"/>
</dbReference>
<protein>
    <recommendedName>
        <fullName evidence="21">alpha-1,2-Mannosidase</fullName>
        <ecNumber evidence="21">3.2.1.-</ecNumber>
    </recommendedName>
</protein>
<evidence type="ECO:0000256" key="21">
    <source>
        <dbReference type="RuleBase" id="RU361193"/>
    </source>
</evidence>
<keyword evidence="9" id="KW-0735">Signal-anchor</keyword>
<evidence type="ECO:0000256" key="13">
    <source>
        <dbReference type="ARBA" id="ARBA00023157"/>
    </source>
</evidence>
<keyword evidence="14" id="KW-0325">Glycoprotein</keyword>
<reference evidence="23" key="1">
    <citation type="journal article" date="2010" name="Science">
        <title>Plasticity of animal genome architecture unmasked by rapid evolution of a pelagic tunicate.</title>
        <authorList>
            <person name="Denoeud F."/>
            <person name="Henriet S."/>
            <person name="Mungpakdee S."/>
            <person name="Aury J.M."/>
            <person name="Da Silva C."/>
            <person name="Brinkmann H."/>
            <person name="Mikhaleva J."/>
            <person name="Olsen L.C."/>
            <person name="Jubin C."/>
            <person name="Canestro C."/>
            <person name="Bouquet J.M."/>
            <person name="Danks G."/>
            <person name="Poulain J."/>
            <person name="Campsteijn C."/>
            <person name="Adamski M."/>
            <person name="Cross I."/>
            <person name="Yadetie F."/>
            <person name="Muffato M."/>
            <person name="Louis A."/>
            <person name="Butcher S."/>
            <person name="Tsagkogeorga G."/>
            <person name="Konrad A."/>
            <person name="Singh S."/>
            <person name="Jensen M.F."/>
            <person name="Cong E.H."/>
            <person name="Eikeseth-Otteraa H."/>
            <person name="Noel B."/>
            <person name="Anthouard V."/>
            <person name="Porcel B.M."/>
            <person name="Kachouri-Lafond R."/>
            <person name="Nishino A."/>
            <person name="Ugolini M."/>
            <person name="Chourrout P."/>
            <person name="Nishida H."/>
            <person name="Aasland R."/>
            <person name="Huzurbazar S."/>
            <person name="Westhof E."/>
            <person name="Delsuc F."/>
            <person name="Lehrach H."/>
            <person name="Reinhardt R."/>
            <person name="Weissenbach J."/>
            <person name="Roy S.W."/>
            <person name="Artiguenave F."/>
            <person name="Postlethwait J.H."/>
            <person name="Manak J.R."/>
            <person name="Thompson E.M."/>
            <person name="Jaillon O."/>
            <person name="Du Pasquier L."/>
            <person name="Boudinot P."/>
            <person name="Liberles D.A."/>
            <person name="Volff J.N."/>
            <person name="Philippe H."/>
            <person name="Lenhard B."/>
            <person name="Roest Crollius H."/>
            <person name="Wincker P."/>
            <person name="Chourrout D."/>
        </authorList>
    </citation>
    <scope>NUCLEOTIDE SEQUENCE [LARGE SCALE GENOMIC DNA]</scope>
</reference>
<evidence type="ECO:0000313" key="24">
    <source>
        <dbReference type="Proteomes" id="UP000001307"/>
    </source>
</evidence>
<keyword evidence="10" id="KW-1133">Transmembrane helix</keyword>